<evidence type="ECO:0000256" key="6">
    <source>
        <dbReference type="ARBA" id="ARBA00023125"/>
    </source>
</evidence>
<evidence type="ECO:0000259" key="11">
    <source>
        <dbReference type="PROSITE" id="PS51294"/>
    </source>
</evidence>
<keyword evidence="3" id="KW-0158">Chromosome</keyword>
<feature type="domain" description="H15" evidence="12">
    <location>
        <begin position="81"/>
        <end position="149"/>
    </location>
</feature>
<feature type="domain" description="HTH myb-type" evidence="11">
    <location>
        <begin position="1"/>
        <end position="33"/>
    </location>
</feature>
<reference evidence="13" key="1">
    <citation type="submission" date="2023-05" db="EMBL/GenBank/DDBJ databases">
        <authorList>
            <person name="Huff M."/>
        </authorList>
    </citation>
    <scope>NUCLEOTIDE SEQUENCE</scope>
</reference>
<dbReference type="Pfam" id="PF00249">
    <property type="entry name" value="Myb_DNA-binding"/>
    <property type="match status" value="1"/>
</dbReference>
<evidence type="ECO:0000259" key="10">
    <source>
        <dbReference type="PROSITE" id="PS50090"/>
    </source>
</evidence>
<evidence type="ECO:0000256" key="8">
    <source>
        <dbReference type="ARBA" id="ARBA00023242"/>
    </source>
</evidence>
<dbReference type="PROSITE" id="PS51504">
    <property type="entry name" value="H15"/>
    <property type="match status" value="1"/>
</dbReference>
<dbReference type="FunFam" id="1.10.10.60:FF:000168">
    <property type="entry name" value="Telomere repeat-binding factor 1"/>
    <property type="match status" value="1"/>
</dbReference>
<evidence type="ECO:0000259" key="12">
    <source>
        <dbReference type="PROSITE" id="PS51504"/>
    </source>
</evidence>
<dbReference type="InterPro" id="IPR001005">
    <property type="entry name" value="SANT/Myb"/>
</dbReference>
<dbReference type="PANTHER" id="PTHR46267:SF3">
    <property type="entry name" value="TELOMERE REPEAT-BINDING FACTOR 4-RELATED"/>
    <property type="match status" value="1"/>
</dbReference>
<dbReference type="InterPro" id="IPR005818">
    <property type="entry name" value="Histone_H1/H5_H15"/>
</dbReference>
<dbReference type="GO" id="GO:0005730">
    <property type="term" value="C:nucleolus"/>
    <property type="evidence" value="ECO:0007669"/>
    <property type="project" value="UniProtKB-SubCell"/>
</dbReference>
<dbReference type="Pfam" id="PF00538">
    <property type="entry name" value="Linker_histone"/>
    <property type="match status" value="1"/>
</dbReference>
<dbReference type="Gene3D" id="1.10.10.10">
    <property type="entry name" value="Winged helix-like DNA-binding domain superfamily/Winged helix DNA-binding domain"/>
    <property type="match status" value="1"/>
</dbReference>
<protein>
    <recommendedName>
        <fullName evidence="9">MYB transcription factor</fullName>
    </recommendedName>
</protein>
<dbReference type="InterPro" id="IPR009057">
    <property type="entry name" value="Homeodomain-like_sf"/>
</dbReference>
<evidence type="ECO:0000256" key="1">
    <source>
        <dbReference type="ARBA" id="ARBA00004286"/>
    </source>
</evidence>
<evidence type="ECO:0000256" key="5">
    <source>
        <dbReference type="ARBA" id="ARBA00023054"/>
    </source>
</evidence>
<keyword evidence="4" id="KW-0805">Transcription regulation</keyword>
<dbReference type="Gene3D" id="1.10.10.60">
    <property type="entry name" value="Homeodomain-like"/>
    <property type="match status" value="1"/>
</dbReference>
<dbReference type="EMBL" id="OU503036">
    <property type="protein sequence ID" value="CAI9753745.1"/>
    <property type="molecule type" value="Genomic_DNA"/>
</dbReference>
<proteinExistence type="predicted"/>
<dbReference type="CDD" id="cd11660">
    <property type="entry name" value="SANT_TRF"/>
    <property type="match status" value="1"/>
</dbReference>
<keyword evidence="5" id="KW-0175">Coiled coil</keyword>
<evidence type="ECO:0000256" key="3">
    <source>
        <dbReference type="ARBA" id="ARBA00022454"/>
    </source>
</evidence>
<gene>
    <name evidence="13" type="ORF">FPE_LOCUS1176</name>
</gene>
<accession>A0AAD2DJ59</accession>
<keyword evidence="7" id="KW-0804">Transcription</keyword>
<dbReference type="GO" id="GO:0006334">
    <property type="term" value="P:nucleosome assembly"/>
    <property type="evidence" value="ECO:0007669"/>
    <property type="project" value="InterPro"/>
</dbReference>
<evidence type="ECO:0000256" key="7">
    <source>
        <dbReference type="ARBA" id="ARBA00023163"/>
    </source>
</evidence>
<comment type="subcellular location">
    <subcellularLocation>
        <location evidence="1">Chromosome</location>
    </subcellularLocation>
    <subcellularLocation>
        <location evidence="2">Nucleus</location>
        <location evidence="2">Nucleolus</location>
    </subcellularLocation>
</comment>
<dbReference type="GO" id="GO:0000786">
    <property type="term" value="C:nucleosome"/>
    <property type="evidence" value="ECO:0007669"/>
    <property type="project" value="InterPro"/>
</dbReference>
<feature type="domain" description="Myb-like" evidence="10">
    <location>
        <begin position="5"/>
        <end position="57"/>
    </location>
</feature>
<dbReference type="InterPro" id="IPR017930">
    <property type="entry name" value="Myb_dom"/>
</dbReference>
<evidence type="ECO:0000313" key="13">
    <source>
        <dbReference type="EMBL" id="CAI9753745.1"/>
    </source>
</evidence>
<dbReference type="SMART" id="SM00526">
    <property type="entry name" value="H15"/>
    <property type="match status" value="1"/>
</dbReference>
<dbReference type="PANTHER" id="PTHR46267">
    <property type="entry name" value="SINGLE MYB HISTONE 4"/>
    <property type="match status" value="1"/>
</dbReference>
<keyword evidence="6" id="KW-0238">DNA-binding</keyword>
<dbReference type="InterPro" id="IPR044597">
    <property type="entry name" value="SMH1-6"/>
</dbReference>
<dbReference type="InterPro" id="IPR036388">
    <property type="entry name" value="WH-like_DNA-bd_sf"/>
</dbReference>
<dbReference type="PROSITE" id="PS50090">
    <property type="entry name" value="MYB_LIKE"/>
    <property type="match status" value="1"/>
</dbReference>
<evidence type="ECO:0000313" key="14">
    <source>
        <dbReference type="Proteomes" id="UP000834106"/>
    </source>
</evidence>
<sequence length="242" mass="27053">MGNPKLKWTSEEKEAIEEGVVKYGTGQWKIILNDPEFAPRLANRSNVQLKVFFMSIYDHMPPAPRQTSQANARDHVLLKSPVKKYKTMIFEAISSIKDPIGSNSGTIAGFIERKYRVPQNFRKSLSSKLRRLVLRGQLDKVQDCYKIKEAALGTKTAVLKEREVKLSPLQNLPSISSKETVEDAATIAARKIAEAQNKSLVAAEAVKESERLSEMAEDADSSLLIFKEMLEQCSKGETLLLA</sequence>
<evidence type="ECO:0000256" key="4">
    <source>
        <dbReference type="ARBA" id="ARBA00023015"/>
    </source>
</evidence>
<dbReference type="PROSITE" id="PS51294">
    <property type="entry name" value="HTH_MYB"/>
    <property type="match status" value="1"/>
</dbReference>
<name>A0AAD2DJ59_9LAMI</name>
<evidence type="ECO:0000256" key="2">
    <source>
        <dbReference type="ARBA" id="ARBA00004604"/>
    </source>
</evidence>
<dbReference type="InterPro" id="IPR036390">
    <property type="entry name" value="WH_DNA-bd_sf"/>
</dbReference>
<keyword evidence="8" id="KW-0539">Nucleus</keyword>
<organism evidence="13 14">
    <name type="scientific">Fraxinus pennsylvanica</name>
    <dbReference type="NCBI Taxonomy" id="56036"/>
    <lineage>
        <taxon>Eukaryota</taxon>
        <taxon>Viridiplantae</taxon>
        <taxon>Streptophyta</taxon>
        <taxon>Embryophyta</taxon>
        <taxon>Tracheophyta</taxon>
        <taxon>Spermatophyta</taxon>
        <taxon>Magnoliopsida</taxon>
        <taxon>eudicotyledons</taxon>
        <taxon>Gunneridae</taxon>
        <taxon>Pentapetalae</taxon>
        <taxon>asterids</taxon>
        <taxon>lamiids</taxon>
        <taxon>Lamiales</taxon>
        <taxon>Oleaceae</taxon>
        <taxon>Oleeae</taxon>
        <taxon>Fraxinus</taxon>
    </lineage>
</organism>
<dbReference type="AlphaFoldDB" id="A0AAD2DJ59"/>
<keyword evidence="14" id="KW-1185">Reference proteome</keyword>
<evidence type="ECO:0000256" key="9">
    <source>
        <dbReference type="ARBA" id="ARBA00032813"/>
    </source>
</evidence>
<dbReference type="SUPFAM" id="SSF46785">
    <property type="entry name" value="Winged helix' DNA-binding domain"/>
    <property type="match status" value="1"/>
</dbReference>
<dbReference type="SUPFAM" id="SSF46689">
    <property type="entry name" value="Homeodomain-like"/>
    <property type="match status" value="1"/>
</dbReference>
<dbReference type="GO" id="GO:0003691">
    <property type="term" value="F:double-stranded telomeric DNA binding"/>
    <property type="evidence" value="ECO:0007669"/>
    <property type="project" value="InterPro"/>
</dbReference>
<dbReference type="Proteomes" id="UP000834106">
    <property type="component" value="Chromosome 1"/>
</dbReference>